<feature type="region of interest" description="Disordered" evidence="1">
    <location>
        <begin position="310"/>
        <end position="334"/>
    </location>
</feature>
<feature type="signal peptide" evidence="3">
    <location>
        <begin position="1"/>
        <end position="19"/>
    </location>
</feature>
<feature type="region of interest" description="Disordered" evidence="1">
    <location>
        <begin position="92"/>
        <end position="205"/>
    </location>
</feature>
<keyword evidence="5" id="KW-1185">Reference proteome</keyword>
<dbReference type="AlphaFoldDB" id="A0A8H4NRX6"/>
<gene>
    <name evidence="4" type="ORF">FALBO_17306</name>
</gene>
<feature type="compositionally biased region" description="Basic and acidic residues" evidence="1">
    <location>
        <begin position="28"/>
        <end position="39"/>
    </location>
</feature>
<accession>A0A8H4NRX6</accession>
<keyword evidence="3" id="KW-0732">Signal</keyword>
<feature type="compositionally biased region" description="Polar residues" evidence="1">
    <location>
        <begin position="109"/>
        <end position="131"/>
    </location>
</feature>
<evidence type="ECO:0000313" key="5">
    <source>
        <dbReference type="Proteomes" id="UP000554235"/>
    </source>
</evidence>
<evidence type="ECO:0008006" key="6">
    <source>
        <dbReference type="Google" id="ProtNLM"/>
    </source>
</evidence>
<comment type="caution">
    <text evidence="4">The sequence shown here is derived from an EMBL/GenBank/DDBJ whole genome shotgun (WGS) entry which is preliminary data.</text>
</comment>
<protein>
    <recommendedName>
        <fullName evidence="6">Extracellular membrane protein CFEM domain-containing protein</fullName>
    </recommendedName>
</protein>
<feature type="compositionally biased region" description="Polar residues" evidence="1">
    <location>
        <begin position="138"/>
        <end position="169"/>
    </location>
</feature>
<proteinExistence type="predicted"/>
<feature type="region of interest" description="Disordered" evidence="1">
    <location>
        <begin position="28"/>
        <end position="48"/>
    </location>
</feature>
<evidence type="ECO:0000313" key="4">
    <source>
        <dbReference type="EMBL" id="KAF4442006.1"/>
    </source>
</evidence>
<feature type="compositionally biased region" description="Low complexity" evidence="1">
    <location>
        <begin position="319"/>
        <end position="334"/>
    </location>
</feature>
<keyword evidence="2" id="KW-1133">Transmembrane helix</keyword>
<keyword evidence="2" id="KW-0812">Transmembrane</keyword>
<name>A0A8H4NRX6_9HYPO</name>
<feature type="compositionally biased region" description="Low complexity" evidence="1">
    <location>
        <begin position="170"/>
        <end position="205"/>
    </location>
</feature>
<dbReference type="Proteomes" id="UP000554235">
    <property type="component" value="Unassembled WGS sequence"/>
</dbReference>
<feature type="chain" id="PRO_5034349369" description="Extracellular membrane protein CFEM domain-containing protein" evidence="3">
    <location>
        <begin position="20"/>
        <end position="334"/>
    </location>
</feature>
<evidence type="ECO:0000256" key="1">
    <source>
        <dbReference type="SAM" id="MobiDB-lite"/>
    </source>
</evidence>
<sequence length="334" mass="35394">MLIFPTIAFLAFTSPLVEAHGPHVARRDPSLDQAVRPDDGFAFDEGDNDGVAESTLAEATCTAGTGLSEEREKNELRGLNHLKERWEQWVRRQDTDSNAPDASSAAEVAQTTNDRASNQPASNEPASNAQESTRKESGASTAAKVSTKDTQPSSASVVLTTEQSVSIAPTESIESTSVESSISTEQSSQSTSTTRTSQTSTEPGASCFSTTTKFTTFCSTTFSGGRTHTHTCFDVNITSSRCSPGLLCATEPSSGNDVCMEAHNELGVPGIVIASFFGFTGLGCVATMMYMCYKDKIAYKRGKNWKAPKTSETSRLLPEGTGTAAEVTGTSITT</sequence>
<reference evidence="4 5" key="1">
    <citation type="submission" date="2020-01" db="EMBL/GenBank/DDBJ databases">
        <title>Identification and distribution of gene clusters putatively required for synthesis of sphingolipid metabolism inhibitors in phylogenetically diverse species of the filamentous fungus Fusarium.</title>
        <authorList>
            <person name="Kim H.-S."/>
            <person name="Busman M."/>
            <person name="Brown D.W."/>
            <person name="Divon H."/>
            <person name="Uhlig S."/>
            <person name="Proctor R.H."/>
        </authorList>
    </citation>
    <scope>NUCLEOTIDE SEQUENCE [LARGE SCALE GENOMIC DNA]</scope>
    <source>
        <strain evidence="4 5">NRRL 20459</strain>
    </source>
</reference>
<feature type="transmembrane region" description="Helical" evidence="2">
    <location>
        <begin position="266"/>
        <end position="293"/>
    </location>
</feature>
<organism evidence="4 5">
    <name type="scientific">Fusarium albosuccineum</name>
    <dbReference type="NCBI Taxonomy" id="1237068"/>
    <lineage>
        <taxon>Eukaryota</taxon>
        <taxon>Fungi</taxon>
        <taxon>Dikarya</taxon>
        <taxon>Ascomycota</taxon>
        <taxon>Pezizomycotina</taxon>
        <taxon>Sordariomycetes</taxon>
        <taxon>Hypocreomycetidae</taxon>
        <taxon>Hypocreales</taxon>
        <taxon>Nectriaceae</taxon>
        <taxon>Fusarium</taxon>
        <taxon>Fusarium decemcellulare species complex</taxon>
    </lineage>
</organism>
<dbReference type="EMBL" id="JAADYS010003797">
    <property type="protein sequence ID" value="KAF4442006.1"/>
    <property type="molecule type" value="Genomic_DNA"/>
</dbReference>
<dbReference type="OrthoDB" id="3630276at2759"/>
<evidence type="ECO:0000256" key="3">
    <source>
        <dbReference type="SAM" id="SignalP"/>
    </source>
</evidence>
<keyword evidence="2" id="KW-0472">Membrane</keyword>
<evidence type="ECO:0000256" key="2">
    <source>
        <dbReference type="SAM" id="Phobius"/>
    </source>
</evidence>